<dbReference type="GO" id="GO:0006511">
    <property type="term" value="P:ubiquitin-dependent protein catabolic process"/>
    <property type="evidence" value="ECO:0007669"/>
    <property type="project" value="TreeGrafter"/>
</dbReference>
<dbReference type="PANTHER" id="PTHR21319">
    <property type="entry name" value="RING FINGER AND CHY ZINC FINGER DOMAIN-CONTAINING PROTEIN 1"/>
    <property type="match status" value="1"/>
</dbReference>
<dbReference type="GO" id="GO:0005634">
    <property type="term" value="C:nucleus"/>
    <property type="evidence" value="ECO:0007669"/>
    <property type="project" value="TreeGrafter"/>
</dbReference>
<keyword evidence="3" id="KW-1185">Reference proteome</keyword>
<comment type="caution">
    <text evidence="2">The sequence shown here is derived from an EMBL/GenBank/DDBJ whole genome shotgun (WGS) entry which is preliminary data.</text>
</comment>
<dbReference type="AlphaFoldDB" id="A0AAV9D9I3"/>
<evidence type="ECO:0000313" key="3">
    <source>
        <dbReference type="Proteomes" id="UP001180020"/>
    </source>
</evidence>
<evidence type="ECO:0000259" key="1">
    <source>
        <dbReference type="Pfam" id="PF14599"/>
    </source>
</evidence>
<protein>
    <recommendedName>
        <fullName evidence="1">RCHY1 zinc-ribbon domain-containing protein</fullName>
    </recommendedName>
</protein>
<proteinExistence type="predicted"/>
<accession>A0AAV9D9I3</accession>
<reference evidence="2" key="1">
    <citation type="journal article" date="2023" name="Nat. Commun.">
        <title>Diploid and tetraploid genomes of Acorus and the evolution of monocots.</title>
        <authorList>
            <person name="Ma L."/>
            <person name="Liu K.W."/>
            <person name="Li Z."/>
            <person name="Hsiao Y.Y."/>
            <person name="Qi Y."/>
            <person name="Fu T."/>
            <person name="Tang G.D."/>
            <person name="Zhang D."/>
            <person name="Sun W.H."/>
            <person name="Liu D.K."/>
            <person name="Li Y."/>
            <person name="Chen G.Z."/>
            <person name="Liu X.D."/>
            <person name="Liao X.Y."/>
            <person name="Jiang Y.T."/>
            <person name="Yu X."/>
            <person name="Hao Y."/>
            <person name="Huang J."/>
            <person name="Zhao X.W."/>
            <person name="Ke S."/>
            <person name="Chen Y.Y."/>
            <person name="Wu W.L."/>
            <person name="Hsu J.L."/>
            <person name="Lin Y.F."/>
            <person name="Huang M.D."/>
            <person name="Li C.Y."/>
            <person name="Huang L."/>
            <person name="Wang Z.W."/>
            <person name="Zhao X."/>
            <person name="Zhong W.Y."/>
            <person name="Peng D.H."/>
            <person name="Ahmad S."/>
            <person name="Lan S."/>
            <person name="Zhang J.S."/>
            <person name="Tsai W.C."/>
            <person name="Van de Peer Y."/>
            <person name="Liu Z.J."/>
        </authorList>
    </citation>
    <scope>NUCLEOTIDE SEQUENCE</scope>
    <source>
        <strain evidence="2">CP</strain>
    </source>
</reference>
<sequence>MLPCLRYLSGPRLPVHHRIPRHQVPLRHPHKQRYRFLHFPDCGVLGDHRIPAHSVSVRHSIERLLSLGNQAELQGAGVGLLAVADETEVGAGFGEEGVSEVVGRDRSGEHLMVVEIEGLVRVVGPDEGSDDGVTDEGVGGVEAREHRDNTVYDEGGGGGGAEFRCKSPSIWPFHAFCLLSGIYTCSHYACPICSKSLGDMAVYFGMLDAQLATEVLPEEYRDCCQDILFNNCEKKGIARFHWLYNKCGSCGSYNTLVIKTHTPRSDCSRSE</sequence>
<dbReference type="PANTHER" id="PTHR21319:SF0">
    <property type="entry name" value="AND RING FINGER DOMAIN PROTEIN, PUTATIVE (AFU_ORTHOLOGUE AFUA_1G08900)-RELATED"/>
    <property type="match status" value="1"/>
</dbReference>
<dbReference type="InterPro" id="IPR039512">
    <property type="entry name" value="RCHY1_zinc-ribbon"/>
</dbReference>
<evidence type="ECO:0000313" key="2">
    <source>
        <dbReference type="EMBL" id="KAK1297850.1"/>
    </source>
</evidence>
<reference evidence="2" key="2">
    <citation type="submission" date="2023-06" db="EMBL/GenBank/DDBJ databases">
        <authorList>
            <person name="Ma L."/>
            <person name="Liu K.-W."/>
            <person name="Li Z."/>
            <person name="Hsiao Y.-Y."/>
            <person name="Qi Y."/>
            <person name="Fu T."/>
            <person name="Tang G."/>
            <person name="Zhang D."/>
            <person name="Sun W.-H."/>
            <person name="Liu D.-K."/>
            <person name="Li Y."/>
            <person name="Chen G.-Z."/>
            <person name="Liu X.-D."/>
            <person name="Liao X.-Y."/>
            <person name="Jiang Y.-T."/>
            <person name="Yu X."/>
            <person name="Hao Y."/>
            <person name="Huang J."/>
            <person name="Zhao X.-W."/>
            <person name="Ke S."/>
            <person name="Chen Y.-Y."/>
            <person name="Wu W.-L."/>
            <person name="Hsu J.-L."/>
            <person name="Lin Y.-F."/>
            <person name="Huang M.-D."/>
            <person name="Li C.-Y."/>
            <person name="Huang L."/>
            <person name="Wang Z.-W."/>
            <person name="Zhao X."/>
            <person name="Zhong W.-Y."/>
            <person name="Peng D.-H."/>
            <person name="Ahmad S."/>
            <person name="Lan S."/>
            <person name="Zhang J.-S."/>
            <person name="Tsai W.-C."/>
            <person name="Van De Peer Y."/>
            <person name="Liu Z.-J."/>
        </authorList>
    </citation>
    <scope>NUCLEOTIDE SEQUENCE</scope>
    <source>
        <strain evidence="2">CP</strain>
        <tissue evidence="2">Leaves</tissue>
    </source>
</reference>
<organism evidence="2 3">
    <name type="scientific">Acorus calamus</name>
    <name type="common">Sweet flag</name>
    <dbReference type="NCBI Taxonomy" id="4465"/>
    <lineage>
        <taxon>Eukaryota</taxon>
        <taxon>Viridiplantae</taxon>
        <taxon>Streptophyta</taxon>
        <taxon>Embryophyta</taxon>
        <taxon>Tracheophyta</taxon>
        <taxon>Spermatophyta</taxon>
        <taxon>Magnoliopsida</taxon>
        <taxon>Liliopsida</taxon>
        <taxon>Acoraceae</taxon>
        <taxon>Acorus</taxon>
    </lineage>
</organism>
<feature type="domain" description="RCHY1 zinc-ribbon" evidence="1">
    <location>
        <begin position="199"/>
        <end position="255"/>
    </location>
</feature>
<dbReference type="GO" id="GO:0061630">
    <property type="term" value="F:ubiquitin protein ligase activity"/>
    <property type="evidence" value="ECO:0007669"/>
    <property type="project" value="TreeGrafter"/>
</dbReference>
<dbReference type="Gene3D" id="2.20.28.10">
    <property type="match status" value="1"/>
</dbReference>
<name>A0AAV9D9I3_ACOCL</name>
<gene>
    <name evidence="2" type="ORF">QJS10_CPB14g00379</name>
</gene>
<dbReference type="GO" id="GO:0016567">
    <property type="term" value="P:protein ubiquitination"/>
    <property type="evidence" value="ECO:0007669"/>
    <property type="project" value="TreeGrafter"/>
</dbReference>
<dbReference type="Proteomes" id="UP001180020">
    <property type="component" value="Unassembled WGS sequence"/>
</dbReference>
<dbReference type="EMBL" id="JAUJYO010000014">
    <property type="protein sequence ID" value="KAK1297850.1"/>
    <property type="molecule type" value="Genomic_DNA"/>
</dbReference>
<dbReference type="Pfam" id="PF14599">
    <property type="entry name" value="zinc_ribbon_6"/>
    <property type="match status" value="1"/>
</dbReference>